<comment type="similarity">
    <text evidence="2">Belongs to the ABC transporter superfamily. ABCB family. Multidrug resistance exporter (TC 3.A.1.201) subfamily.</text>
</comment>
<keyword evidence="7 10" id="KW-1133">Transmembrane helix</keyword>
<dbReference type="OrthoDB" id="6500128at2759"/>
<gene>
    <name evidence="13" type="ORF">SEMRO_83_G044320.1</name>
</gene>
<reference evidence="13" key="1">
    <citation type="submission" date="2020-06" db="EMBL/GenBank/DDBJ databases">
        <authorList>
            <consortium name="Plant Systems Biology data submission"/>
        </authorList>
    </citation>
    <scope>NUCLEOTIDE SEQUENCE</scope>
    <source>
        <strain evidence="13">D6</strain>
    </source>
</reference>
<dbReference type="Proteomes" id="UP001153069">
    <property type="component" value="Unassembled WGS sequence"/>
</dbReference>
<dbReference type="PROSITE" id="PS50929">
    <property type="entry name" value="ABC_TM1F"/>
    <property type="match status" value="1"/>
</dbReference>
<feature type="domain" description="ABC transmembrane type-1" evidence="12">
    <location>
        <begin position="322"/>
        <end position="566"/>
    </location>
</feature>
<dbReference type="FunFam" id="3.40.50.300:FF:000251">
    <property type="entry name" value="ABC transporter B family member 19"/>
    <property type="match status" value="1"/>
</dbReference>
<dbReference type="GO" id="GO:0015421">
    <property type="term" value="F:ABC-type oligopeptide transporter activity"/>
    <property type="evidence" value="ECO:0007669"/>
    <property type="project" value="TreeGrafter"/>
</dbReference>
<feature type="compositionally biased region" description="Polar residues" evidence="9">
    <location>
        <begin position="602"/>
        <end position="618"/>
    </location>
</feature>
<comment type="caution">
    <text evidence="13">The sequence shown here is derived from an EMBL/GenBank/DDBJ whole genome shotgun (WGS) entry which is preliminary data.</text>
</comment>
<evidence type="ECO:0000256" key="2">
    <source>
        <dbReference type="ARBA" id="ARBA00007577"/>
    </source>
</evidence>
<feature type="transmembrane region" description="Helical" evidence="10">
    <location>
        <begin position="322"/>
        <end position="346"/>
    </location>
</feature>
<dbReference type="GO" id="GO:0005524">
    <property type="term" value="F:ATP binding"/>
    <property type="evidence" value="ECO:0007669"/>
    <property type="project" value="UniProtKB-KW"/>
</dbReference>
<dbReference type="PANTHER" id="PTHR43394:SF1">
    <property type="entry name" value="ATP-BINDING CASSETTE SUB-FAMILY B MEMBER 10, MITOCHONDRIAL"/>
    <property type="match status" value="1"/>
</dbReference>
<dbReference type="EMBL" id="CAICTM010000082">
    <property type="protein sequence ID" value="CAB9500409.1"/>
    <property type="molecule type" value="Genomic_DNA"/>
</dbReference>
<dbReference type="Pfam" id="PF00664">
    <property type="entry name" value="ABC_membrane"/>
    <property type="match status" value="1"/>
</dbReference>
<dbReference type="Gene3D" id="3.40.50.300">
    <property type="entry name" value="P-loop containing nucleotide triphosphate hydrolases"/>
    <property type="match status" value="1"/>
</dbReference>
<feature type="domain" description="ABC transporter" evidence="11">
    <location>
        <begin position="630"/>
        <end position="869"/>
    </location>
</feature>
<dbReference type="Pfam" id="PF00005">
    <property type="entry name" value="ABC_tran"/>
    <property type="match status" value="1"/>
</dbReference>
<evidence type="ECO:0000313" key="13">
    <source>
        <dbReference type="EMBL" id="CAB9500409.1"/>
    </source>
</evidence>
<organism evidence="13 14">
    <name type="scientific">Seminavis robusta</name>
    <dbReference type="NCBI Taxonomy" id="568900"/>
    <lineage>
        <taxon>Eukaryota</taxon>
        <taxon>Sar</taxon>
        <taxon>Stramenopiles</taxon>
        <taxon>Ochrophyta</taxon>
        <taxon>Bacillariophyta</taxon>
        <taxon>Bacillariophyceae</taxon>
        <taxon>Bacillariophycidae</taxon>
        <taxon>Naviculales</taxon>
        <taxon>Naviculaceae</taxon>
        <taxon>Seminavis</taxon>
    </lineage>
</organism>
<dbReference type="CDD" id="cd03249">
    <property type="entry name" value="ABC_MTABC3_MDL1_MDL2"/>
    <property type="match status" value="1"/>
</dbReference>
<dbReference type="PROSITE" id="PS00211">
    <property type="entry name" value="ABC_TRANSPORTER_1"/>
    <property type="match status" value="1"/>
</dbReference>
<dbReference type="InterPro" id="IPR003439">
    <property type="entry name" value="ABC_transporter-like_ATP-bd"/>
</dbReference>
<dbReference type="InterPro" id="IPR027417">
    <property type="entry name" value="P-loop_NTPase"/>
</dbReference>
<dbReference type="GO" id="GO:0016020">
    <property type="term" value="C:membrane"/>
    <property type="evidence" value="ECO:0007669"/>
    <property type="project" value="UniProtKB-SubCell"/>
</dbReference>
<dbReference type="SUPFAM" id="SSF52540">
    <property type="entry name" value="P-loop containing nucleoside triphosphate hydrolases"/>
    <property type="match status" value="1"/>
</dbReference>
<feature type="transmembrane region" description="Helical" evidence="10">
    <location>
        <begin position="504"/>
        <end position="530"/>
    </location>
</feature>
<dbReference type="PANTHER" id="PTHR43394">
    <property type="entry name" value="ATP-DEPENDENT PERMEASE MDL1, MITOCHONDRIAL"/>
    <property type="match status" value="1"/>
</dbReference>
<feature type="region of interest" description="Disordered" evidence="9">
    <location>
        <begin position="598"/>
        <end position="624"/>
    </location>
</feature>
<keyword evidence="5" id="KW-0547">Nucleotide-binding</keyword>
<sequence length="882" mass="96632">MPPSTTTTTASQRTATVLMNQRQATAAISLISIPLISLFTAGCFLFVVPVAFLERLLSCSSNDKEEETERFLFQESTSSILDVRMARLVGSVLLGQVLSCLVLIYPLGILLHSSFTNQPEAITTTRQILVAQNSQHAAILDKFRSALASLCILGLLMVVGGLVDDRTASDSTTDHHDDQSCTTTQASIVIATGAITLISTLIAMMISFWQPEQPREEPLLVESSDNDPARVPLLASEQHEEEEHNNDNTLQDTETQQEEQPTSRIRGTMRLLKLAQPQVFYLYVGCAVLLVRLPFSLSIPHFVSTTLAAVSRADFEGARKEILLLFILGTIDAALDFWCVFLFGYANQRIVRGVRIDTFCSILKQEVAFFDKTTSGELASRLNSDCGEMAGDLTWFFRFSIESVVRISGIVSYMLIRCPILGGFALTIIPAVALVNKVYGNWLNKNAREVQDALAAANHVAQETFSCIRTVISFASEQQEYHKYKERIDHQYRLNVRQLYISGVYYMAVSTFLINTVVQATLLLIGTALIQHGKLTGEILLAFMLYQGQLQSETMNLFQSYTSLVKSSGAGDKVFALLDRRPAAPGTGSTTVLASEIEEASSTDQTSNNQTEGDNTIQAEGDNSHAPCSVEISNVGFSYPTRPDNVVLKDFSLKVPQGKTVALVGSSGCGKSTVVGLLQRYYDAAVGSIQIDGDDLRNLDVKQHRRRIGIVTQDPILFKGTILSNLLYGCPSATREDAIAAARMANALDFINSFPDGLETDVGERGIQLSGGQKQRVAIARAIIKKPSLLLLDEATSALDAESEQAVQEALDKLLKTNRDMTTLVIAHRLRTVRNADTIAFIENGRVAESGTHEELIQIGSGHYRKMVERAGNDGHLPDHVE</sequence>
<dbReference type="AlphaFoldDB" id="A0A9N8DD10"/>
<dbReference type="CDD" id="cd18572">
    <property type="entry name" value="ABC_6TM_TAP"/>
    <property type="match status" value="1"/>
</dbReference>
<dbReference type="GO" id="GO:0016887">
    <property type="term" value="F:ATP hydrolysis activity"/>
    <property type="evidence" value="ECO:0007669"/>
    <property type="project" value="InterPro"/>
</dbReference>
<keyword evidence="8 10" id="KW-0472">Membrane</keyword>
<feature type="transmembrane region" description="Helical" evidence="10">
    <location>
        <begin position="145"/>
        <end position="163"/>
    </location>
</feature>
<evidence type="ECO:0000313" key="14">
    <source>
        <dbReference type="Proteomes" id="UP001153069"/>
    </source>
</evidence>
<dbReference type="InterPro" id="IPR039421">
    <property type="entry name" value="Type_1_exporter"/>
</dbReference>
<feature type="transmembrane region" description="Helical" evidence="10">
    <location>
        <begin position="88"/>
        <end position="111"/>
    </location>
</feature>
<feature type="transmembrane region" description="Helical" evidence="10">
    <location>
        <begin position="183"/>
        <end position="209"/>
    </location>
</feature>
<dbReference type="InterPro" id="IPR003593">
    <property type="entry name" value="AAA+_ATPase"/>
</dbReference>
<dbReference type="SMART" id="SM00382">
    <property type="entry name" value="AAA"/>
    <property type="match status" value="1"/>
</dbReference>
<evidence type="ECO:0000256" key="10">
    <source>
        <dbReference type="SAM" id="Phobius"/>
    </source>
</evidence>
<keyword evidence="6 13" id="KW-0067">ATP-binding</keyword>
<feature type="transmembrane region" description="Helical" evidence="10">
    <location>
        <begin position="279"/>
        <end position="302"/>
    </location>
</feature>
<dbReference type="SUPFAM" id="SSF90123">
    <property type="entry name" value="ABC transporter transmembrane region"/>
    <property type="match status" value="1"/>
</dbReference>
<evidence type="ECO:0000259" key="12">
    <source>
        <dbReference type="PROSITE" id="PS50929"/>
    </source>
</evidence>
<keyword evidence="14" id="KW-1185">Reference proteome</keyword>
<dbReference type="PROSITE" id="PS50893">
    <property type="entry name" value="ABC_TRANSPORTER_2"/>
    <property type="match status" value="1"/>
</dbReference>
<dbReference type="InterPro" id="IPR011527">
    <property type="entry name" value="ABC1_TM_dom"/>
</dbReference>
<feature type="compositionally biased region" description="Low complexity" evidence="9">
    <location>
        <begin position="247"/>
        <end position="260"/>
    </location>
</feature>
<evidence type="ECO:0000256" key="5">
    <source>
        <dbReference type="ARBA" id="ARBA00022741"/>
    </source>
</evidence>
<dbReference type="InterPro" id="IPR017871">
    <property type="entry name" value="ABC_transporter-like_CS"/>
</dbReference>
<feature type="transmembrane region" description="Helical" evidence="10">
    <location>
        <begin position="27"/>
        <end position="52"/>
    </location>
</feature>
<keyword evidence="4 10" id="KW-0812">Transmembrane</keyword>
<keyword evidence="3" id="KW-0813">Transport</keyword>
<feature type="transmembrane region" description="Helical" evidence="10">
    <location>
        <begin position="414"/>
        <end position="435"/>
    </location>
</feature>
<dbReference type="FunFam" id="1.20.1560.10:FF:000215">
    <property type="entry name" value="ABC transporter B family member 4"/>
    <property type="match status" value="1"/>
</dbReference>
<protein>
    <submittedName>
        <fullName evidence="13">Lactococcin transport/processing ATP-binding protein LcnC-like</fullName>
    </submittedName>
</protein>
<name>A0A9N8DD10_9STRA</name>
<evidence type="ECO:0000256" key="6">
    <source>
        <dbReference type="ARBA" id="ARBA00022840"/>
    </source>
</evidence>
<evidence type="ECO:0000256" key="7">
    <source>
        <dbReference type="ARBA" id="ARBA00022989"/>
    </source>
</evidence>
<feature type="region of interest" description="Disordered" evidence="9">
    <location>
        <begin position="236"/>
        <end position="263"/>
    </location>
</feature>
<evidence type="ECO:0000259" key="11">
    <source>
        <dbReference type="PROSITE" id="PS50893"/>
    </source>
</evidence>
<evidence type="ECO:0000256" key="4">
    <source>
        <dbReference type="ARBA" id="ARBA00022692"/>
    </source>
</evidence>
<proteinExistence type="inferred from homology"/>
<evidence type="ECO:0000256" key="3">
    <source>
        <dbReference type="ARBA" id="ARBA00022448"/>
    </source>
</evidence>
<dbReference type="InterPro" id="IPR036640">
    <property type="entry name" value="ABC1_TM_sf"/>
</dbReference>
<feature type="compositionally biased region" description="Basic and acidic residues" evidence="9">
    <location>
        <begin position="237"/>
        <end position="246"/>
    </location>
</feature>
<accession>A0A9N8DD10</accession>
<evidence type="ECO:0000256" key="1">
    <source>
        <dbReference type="ARBA" id="ARBA00004141"/>
    </source>
</evidence>
<dbReference type="Gene3D" id="1.20.1560.10">
    <property type="entry name" value="ABC transporter type 1, transmembrane domain"/>
    <property type="match status" value="1"/>
</dbReference>
<evidence type="ECO:0000256" key="9">
    <source>
        <dbReference type="SAM" id="MobiDB-lite"/>
    </source>
</evidence>
<comment type="subcellular location">
    <subcellularLocation>
        <location evidence="1">Membrane</location>
        <topology evidence="1">Multi-pass membrane protein</topology>
    </subcellularLocation>
</comment>
<evidence type="ECO:0000256" key="8">
    <source>
        <dbReference type="ARBA" id="ARBA00023136"/>
    </source>
</evidence>